<dbReference type="SUPFAM" id="SSF47598">
    <property type="entry name" value="Ribbon-helix-helix"/>
    <property type="match status" value="1"/>
</dbReference>
<dbReference type="RefSeq" id="WP_204047561.1">
    <property type="nucleotide sequence ID" value="NZ_BOOF01000005.1"/>
</dbReference>
<gene>
    <name evidence="1" type="ORF">Msi02_13610</name>
</gene>
<evidence type="ECO:0000313" key="2">
    <source>
        <dbReference type="Proteomes" id="UP000660454"/>
    </source>
</evidence>
<organism evidence="1 2">
    <name type="scientific">Microbispora siamensis</name>
    <dbReference type="NCBI Taxonomy" id="564413"/>
    <lineage>
        <taxon>Bacteria</taxon>
        <taxon>Bacillati</taxon>
        <taxon>Actinomycetota</taxon>
        <taxon>Actinomycetes</taxon>
        <taxon>Streptosporangiales</taxon>
        <taxon>Streptosporangiaceae</taxon>
        <taxon>Microbispora</taxon>
    </lineage>
</organism>
<comment type="caution">
    <text evidence="1">The sequence shown here is derived from an EMBL/GenBank/DDBJ whole genome shotgun (WGS) entry which is preliminary data.</text>
</comment>
<evidence type="ECO:0000313" key="1">
    <source>
        <dbReference type="EMBL" id="GIH60544.1"/>
    </source>
</evidence>
<dbReference type="Proteomes" id="UP000660454">
    <property type="component" value="Unassembled WGS sequence"/>
</dbReference>
<evidence type="ECO:0008006" key="3">
    <source>
        <dbReference type="Google" id="ProtNLM"/>
    </source>
</evidence>
<reference evidence="1 2" key="1">
    <citation type="submission" date="2021-01" db="EMBL/GenBank/DDBJ databases">
        <title>Whole genome shotgun sequence of Microbispora siamensis NBRC 104113.</title>
        <authorList>
            <person name="Komaki H."/>
            <person name="Tamura T."/>
        </authorList>
    </citation>
    <scope>NUCLEOTIDE SEQUENCE [LARGE SCALE GENOMIC DNA]</scope>
    <source>
        <strain evidence="1 2">NBRC 104113</strain>
    </source>
</reference>
<accession>A0ABQ4GGJ6</accession>
<dbReference type="EMBL" id="BOOF01000005">
    <property type="protein sequence ID" value="GIH60544.1"/>
    <property type="molecule type" value="Genomic_DNA"/>
</dbReference>
<dbReference type="InterPro" id="IPR010985">
    <property type="entry name" value="Ribbon_hlx_hlx"/>
</dbReference>
<keyword evidence="2" id="KW-1185">Reference proteome</keyword>
<proteinExistence type="predicted"/>
<name>A0ABQ4GGJ6_9ACTN</name>
<sequence>MMLRLDEAQSEALRRCAEKEGRSMQEVVAAAVKEYLLRAADEETEQLAIEAVRRWKPLLDRLAQDSADDAAPASCDRSGLGKAHEADEIADVLRGFTASS</sequence>
<protein>
    <recommendedName>
        <fullName evidence="3">Ribbon-helix-helix protein, CopG family</fullName>
    </recommendedName>
</protein>